<gene>
    <name evidence="1" type="ORF">T07_4616</name>
</gene>
<sequence>MGKFFHLTFKIYRDTYDEKKKKYKRGRHEAERRQYEVKQKKTAGAGGYLSGSILLIPTADIRKGESYGGVICLVCDKMGKFFHLTFKIYRDTYDEKKKKYKRGRHEAERRQYEVKQKKTAGAGGYLSGSILLIPTADIRKGEVIL</sequence>
<evidence type="ECO:0000313" key="2">
    <source>
        <dbReference type="Proteomes" id="UP000054630"/>
    </source>
</evidence>
<keyword evidence="2" id="KW-1185">Reference proteome</keyword>
<accession>A0A0V0RZC5</accession>
<protein>
    <submittedName>
        <fullName evidence="1">Uncharacterized protein</fullName>
    </submittedName>
</protein>
<reference evidence="1 2" key="1">
    <citation type="submission" date="2015-01" db="EMBL/GenBank/DDBJ databases">
        <title>Evolution of Trichinella species and genotypes.</title>
        <authorList>
            <person name="Korhonen P.K."/>
            <person name="Edoardo P."/>
            <person name="Giuseppe L.R."/>
            <person name="Gasser R.B."/>
        </authorList>
    </citation>
    <scope>NUCLEOTIDE SEQUENCE [LARGE SCALE GENOMIC DNA]</scope>
    <source>
        <strain evidence="1">ISS37</strain>
    </source>
</reference>
<name>A0A0V0RZC5_9BILA</name>
<organism evidence="1 2">
    <name type="scientific">Trichinella nelsoni</name>
    <dbReference type="NCBI Taxonomy" id="6336"/>
    <lineage>
        <taxon>Eukaryota</taxon>
        <taxon>Metazoa</taxon>
        <taxon>Ecdysozoa</taxon>
        <taxon>Nematoda</taxon>
        <taxon>Enoplea</taxon>
        <taxon>Dorylaimia</taxon>
        <taxon>Trichinellida</taxon>
        <taxon>Trichinellidae</taxon>
        <taxon>Trichinella</taxon>
    </lineage>
</organism>
<proteinExistence type="predicted"/>
<dbReference type="AlphaFoldDB" id="A0A0V0RZC5"/>
<dbReference type="EMBL" id="JYDL01000054">
    <property type="protein sequence ID" value="KRX19869.1"/>
    <property type="molecule type" value="Genomic_DNA"/>
</dbReference>
<dbReference type="OrthoDB" id="5920696at2759"/>
<evidence type="ECO:0000313" key="1">
    <source>
        <dbReference type="EMBL" id="KRX19869.1"/>
    </source>
</evidence>
<comment type="caution">
    <text evidence="1">The sequence shown here is derived from an EMBL/GenBank/DDBJ whole genome shotgun (WGS) entry which is preliminary data.</text>
</comment>
<dbReference type="Proteomes" id="UP000054630">
    <property type="component" value="Unassembled WGS sequence"/>
</dbReference>